<evidence type="ECO:0000256" key="8">
    <source>
        <dbReference type="ARBA" id="ARBA00022741"/>
    </source>
</evidence>
<dbReference type="SUPFAM" id="SSF82649">
    <property type="entry name" value="SufE/NifU"/>
    <property type="match status" value="1"/>
</dbReference>
<dbReference type="GO" id="GO:0017118">
    <property type="term" value="F:lipoyltransferase activity"/>
    <property type="evidence" value="ECO:0007669"/>
    <property type="project" value="TreeGrafter"/>
</dbReference>
<evidence type="ECO:0000259" key="11">
    <source>
        <dbReference type="PROSITE" id="PS51733"/>
    </source>
</evidence>
<comment type="pathway">
    <text evidence="2">Protein modification; protein lipoylation via exogenous pathway; protein N(6)-(lipoyl)lysine from lipoate: step 2/2.</text>
</comment>
<evidence type="ECO:0000313" key="13">
    <source>
        <dbReference type="Proteomes" id="UP000646827"/>
    </source>
</evidence>
<dbReference type="CDD" id="cd16443">
    <property type="entry name" value="LplA"/>
    <property type="match status" value="1"/>
</dbReference>
<dbReference type="NCBIfam" id="TIGR00545">
    <property type="entry name" value="lipoyltrans"/>
    <property type="match status" value="1"/>
</dbReference>
<evidence type="ECO:0000256" key="10">
    <source>
        <dbReference type="ARBA" id="ARBA00048037"/>
    </source>
</evidence>
<accession>A0A8H7VJN5</accession>
<evidence type="ECO:0000256" key="3">
    <source>
        <dbReference type="ARBA" id="ARBA00005124"/>
    </source>
</evidence>
<comment type="catalytic activity">
    <reaction evidence="10">
        <text>L-lysyl-[lipoyl-carrier protein] + (R)-lipoate + ATP = N(6)-[(R)-lipoyl]-L-lysyl-[lipoyl-carrier protein] + AMP + diphosphate + H(+)</text>
        <dbReference type="Rhea" id="RHEA:49288"/>
        <dbReference type="Rhea" id="RHEA-COMP:10500"/>
        <dbReference type="Rhea" id="RHEA-COMP:10502"/>
        <dbReference type="ChEBI" id="CHEBI:15378"/>
        <dbReference type="ChEBI" id="CHEBI:29969"/>
        <dbReference type="ChEBI" id="CHEBI:30616"/>
        <dbReference type="ChEBI" id="CHEBI:33019"/>
        <dbReference type="ChEBI" id="CHEBI:83088"/>
        <dbReference type="ChEBI" id="CHEBI:83099"/>
        <dbReference type="ChEBI" id="CHEBI:456215"/>
        <dbReference type="EC" id="6.3.1.20"/>
    </reaction>
</comment>
<comment type="similarity">
    <text evidence="4">Belongs to the LplA family.</text>
</comment>
<dbReference type="GO" id="GO:0009249">
    <property type="term" value="P:protein lipoylation"/>
    <property type="evidence" value="ECO:0007669"/>
    <property type="project" value="InterPro"/>
</dbReference>
<keyword evidence="8" id="KW-0547">Nucleotide-binding</keyword>
<dbReference type="PANTHER" id="PTHR12561">
    <property type="entry name" value="LIPOATE-PROTEIN LIGASE"/>
    <property type="match status" value="1"/>
</dbReference>
<dbReference type="Proteomes" id="UP000646827">
    <property type="component" value="Unassembled WGS sequence"/>
</dbReference>
<dbReference type="InterPro" id="IPR045864">
    <property type="entry name" value="aa-tRNA-synth_II/BPL/LPL"/>
</dbReference>
<dbReference type="Pfam" id="PF10437">
    <property type="entry name" value="Lip_prot_lig_C"/>
    <property type="match status" value="1"/>
</dbReference>
<dbReference type="EC" id="6.3.1.20" evidence="5"/>
<name>A0A8H7VJN5_9FUNG</name>
<evidence type="ECO:0000313" key="12">
    <source>
        <dbReference type="EMBL" id="KAG2225321.1"/>
    </source>
</evidence>
<evidence type="ECO:0000256" key="4">
    <source>
        <dbReference type="ARBA" id="ARBA00008242"/>
    </source>
</evidence>
<feature type="domain" description="BPL/LPL catalytic" evidence="11">
    <location>
        <begin position="62"/>
        <end position="247"/>
    </location>
</feature>
<keyword evidence="9" id="KW-0067">ATP-binding</keyword>
<dbReference type="SUPFAM" id="SSF55681">
    <property type="entry name" value="Class II aaRS and biotin synthetases"/>
    <property type="match status" value="1"/>
</dbReference>
<dbReference type="EMBL" id="JAEPRB010000029">
    <property type="protein sequence ID" value="KAG2225321.1"/>
    <property type="molecule type" value="Genomic_DNA"/>
</dbReference>
<dbReference type="GO" id="GO:0005739">
    <property type="term" value="C:mitochondrion"/>
    <property type="evidence" value="ECO:0007669"/>
    <property type="project" value="TreeGrafter"/>
</dbReference>
<protein>
    <recommendedName>
        <fullName evidence="6">Putative lipoate-protein ligase A</fullName>
        <ecNumber evidence="5">6.3.1.20</ecNumber>
    </recommendedName>
</protein>
<dbReference type="AlphaFoldDB" id="A0A8H7VJN5"/>
<dbReference type="Pfam" id="PF21948">
    <property type="entry name" value="LplA-B_cat"/>
    <property type="match status" value="1"/>
</dbReference>
<evidence type="ECO:0000256" key="5">
    <source>
        <dbReference type="ARBA" id="ARBA00012367"/>
    </source>
</evidence>
<dbReference type="PROSITE" id="PS51733">
    <property type="entry name" value="BPL_LPL_CATALYTIC"/>
    <property type="match status" value="1"/>
</dbReference>
<evidence type="ECO:0000256" key="9">
    <source>
        <dbReference type="ARBA" id="ARBA00022840"/>
    </source>
</evidence>
<organism evidence="12 13">
    <name type="scientific">Circinella minor</name>
    <dbReference type="NCBI Taxonomy" id="1195481"/>
    <lineage>
        <taxon>Eukaryota</taxon>
        <taxon>Fungi</taxon>
        <taxon>Fungi incertae sedis</taxon>
        <taxon>Mucoromycota</taxon>
        <taxon>Mucoromycotina</taxon>
        <taxon>Mucoromycetes</taxon>
        <taxon>Mucorales</taxon>
        <taxon>Lichtheimiaceae</taxon>
        <taxon>Circinella</taxon>
    </lineage>
</organism>
<keyword evidence="13" id="KW-1185">Reference proteome</keyword>
<gene>
    <name evidence="12" type="ORF">INT45_005565</name>
</gene>
<reference evidence="12 13" key="1">
    <citation type="submission" date="2020-12" db="EMBL/GenBank/DDBJ databases">
        <title>Metabolic potential, ecology and presence of endohyphal bacteria is reflected in genomic diversity of Mucoromycotina.</title>
        <authorList>
            <person name="Muszewska A."/>
            <person name="Okrasinska A."/>
            <person name="Steczkiewicz K."/>
            <person name="Drgas O."/>
            <person name="Orlowska M."/>
            <person name="Perlinska-Lenart U."/>
            <person name="Aleksandrzak-Piekarczyk T."/>
            <person name="Szatraj K."/>
            <person name="Zielenkiewicz U."/>
            <person name="Pilsyk S."/>
            <person name="Malc E."/>
            <person name="Mieczkowski P."/>
            <person name="Kruszewska J.S."/>
            <person name="Biernat P."/>
            <person name="Pawlowska J."/>
        </authorList>
    </citation>
    <scope>NUCLEOTIDE SEQUENCE [LARGE SCALE GENOMIC DNA]</scope>
    <source>
        <strain evidence="12 13">CBS 142.35</strain>
    </source>
</reference>
<evidence type="ECO:0000256" key="1">
    <source>
        <dbReference type="ARBA" id="ARBA00003253"/>
    </source>
</evidence>
<comment type="function">
    <text evidence="1">Catalyzes both the ATP-dependent activation of exogenously supplied lipoate to lipoyl-AMP and the transfer of the activated lipoyl onto the lipoyl domains of lipoate-dependent enzymes.</text>
</comment>
<comment type="caution">
    <text evidence="12">The sequence shown here is derived from an EMBL/GenBank/DDBJ whole genome shotgun (WGS) entry which is preliminary data.</text>
</comment>
<evidence type="ECO:0000256" key="6">
    <source>
        <dbReference type="ARBA" id="ARBA00015925"/>
    </source>
</evidence>
<dbReference type="UniPathway" id="UPA00537">
    <property type="reaction ID" value="UER00594"/>
</dbReference>
<evidence type="ECO:0000256" key="7">
    <source>
        <dbReference type="ARBA" id="ARBA00022598"/>
    </source>
</evidence>
<proteinExistence type="inferred from homology"/>
<dbReference type="OrthoDB" id="201621at2759"/>
<evidence type="ECO:0000256" key="2">
    <source>
        <dbReference type="ARBA" id="ARBA00005085"/>
    </source>
</evidence>
<dbReference type="GO" id="GO:0016979">
    <property type="term" value="F:lipoate-protein ligase activity"/>
    <property type="evidence" value="ECO:0007669"/>
    <property type="project" value="UniProtKB-EC"/>
</dbReference>
<dbReference type="Gene3D" id="3.30.930.10">
    <property type="entry name" value="Bira Bifunctional Protein, Domain 2"/>
    <property type="match status" value="1"/>
</dbReference>
<comment type="pathway">
    <text evidence="3">Protein modification; protein lipoylation via exogenous pathway; protein N(6)-(lipoyl)lysine from lipoate: step 1/2.</text>
</comment>
<dbReference type="GO" id="GO:0005524">
    <property type="term" value="F:ATP binding"/>
    <property type="evidence" value="ECO:0007669"/>
    <property type="project" value="UniProtKB-KW"/>
</dbReference>
<dbReference type="Gene3D" id="3.30.390.50">
    <property type="entry name" value="CO dehydrogenase flavoprotein, C-terminal domain"/>
    <property type="match status" value="1"/>
</dbReference>
<dbReference type="PANTHER" id="PTHR12561:SF3">
    <property type="entry name" value="LIPOYLTRANSFERASE 1, MITOCHONDRIAL"/>
    <property type="match status" value="1"/>
</dbReference>
<dbReference type="InterPro" id="IPR004562">
    <property type="entry name" value="LipoylTrfase_LipoateP_Ligase"/>
</dbReference>
<keyword evidence="7" id="KW-0436">Ligase</keyword>
<dbReference type="InterPro" id="IPR004143">
    <property type="entry name" value="BPL_LPL_catalytic"/>
</dbReference>
<sequence>MTIIKSFSNILRTRSISTLQLRQRTILHASRFYSSKVECYISTINNPYINLGIEEWLLRDTDPEKYILYLWRNKPCVVIGRNQNPFLECNLGYMQDNNILLVRRRSGGGAVYHDMGNSIYTIFMPREEFSRKTNAELVSRALLELDIPAYVNDRHDIAVDGFKVSGSAYKIINKRAYHHGTMLLDADTTTLKGCLSKKNKISNINSKGVESVPSPVTNLRNYSYTIDHQQFCESVLYEFIRDYNDGQELEKPIVFNESHVLPQRAREMAEELQTWDWIYGQTPEFTNEIEKEFSWGHVNGFVRSRHGIITEADFSSPNATGAHEVTILSAISNALRDCRYSKNAVEAAVEKINANVPGLINSENEKIVEELAQWINPRLT</sequence>
<dbReference type="InterPro" id="IPR019491">
    <property type="entry name" value="Lipoate_protein_ligase_C"/>
</dbReference>